<feature type="region of interest" description="Disordered" evidence="2">
    <location>
        <begin position="1"/>
        <end position="31"/>
    </location>
</feature>
<dbReference type="InterPro" id="IPR003869">
    <property type="entry name" value="Polysac_CapD-like"/>
</dbReference>
<dbReference type="Pfam" id="PF02719">
    <property type="entry name" value="Polysacc_synt_2"/>
    <property type="match status" value="1"/>
</dbReference>
<feature type="domain" description="Polysaccharide biosynthesis protein CapD-like" evidence="3">
    <location>
        <begin position="205"/>
        <end position="362"/>
    </location>
</feature>
<sequence>MTLRTSSTSIAASQPGGKRPSNNTSRNSGARKFILTNPKRFSRKFFSDWKSPVSRFGITSRDRITAVPRAPCPMRFPAFSKRTRPMPLQTSASLIEEIKDLAPPGLAELNANTLAALGAVTRRLIATMKREGRLSENPIELAMTRDVALHHEAALRRLKGRRVMVIGGEGCVGTRLRSLLAGLGPQSLVSLDIAAHGGLGTGMRVDIRDAAALDAAFAEARPEVVFHLAAIREPGRAEVIVRDAVETNVYGTANVIAACRRHGVAQAVYSSTGKCFAYITDHVYTATKKLAEAQWMAAAREGGPTQFVATRFTHVLENGIVARDIAQGIKAGLVGLHGSDRHFNLQNLRQATHLLVNAVALAGEQAADSFWSAIDLGWPVNTLEMALYQIDQGGRDVAVRFLGVPRGYDEQFFRGQFDWSGAHEYHPLINALEAPSSFTDRTGTMIGARVPAGAEGRLQQELERLRHVLRENPRDAGFVADAVVKRALLDAVAGLAASAFAASDPQRLLDVLWWGAAPNWAGPDASTARRFAPVLTLLADAMLQRPVALRDVPGAAEKLADIALTFRQIPALEERAASLSAALEPAVAN</sequence>
<dbReference type="Proteomes" id="UP000460715">
    <property type="component" value="Unassembled WGS sequence"/>
</dbReference>
<comment type="similarity">
    <text evidence="1">Belongs to the polysaccharide synthase family.</text>
</comment>
<protein>
    <submittedName>
        <fullName evidence="4">NAD-dependent epimerase/dehydratase family protein</fullName>
    </submittedName>
</protein>
<name>A0A845BEY6_9PROT</name>
<dbReference type="Gene3D" id="3.40.50.720">
    <property type="entry name" value="NAD(P)-binding Rossmann-like Domain"/>
    <property type="match status" value="1"/>
</dbReference>
<evidence type="ECO:0000313" key="5">
    <source>
        <dbReference type="Proteomes" id="UP000460715"/>
    </source>
</evidence>
<evidence type="ECO:0000256" key="1">
    <source>
        <dbReference type="ARBA" id="ARBA00007430"/>
    </source>
</evidence>
<dbReference type="InterPro" id="IPR051203">
    <property type="entry name" value="Polysaccharide_Synthase-Rel"/>
</dbReference>
<organism evidence="4 5">
    <name type="scientific">Teichococcus coralli</name>
    <dbReference type="NCBI Taxonomy" id="2545983"/>
    <lineage>
        <taxon>Bacteria</taxon>
        <taxon>Pseudomonadati</taxon>
        <taxon>Pseudomonadota</taxon>
        <taxon>Alphaproteobacteria</taxon>
        <taxon>Acetobacterales</taxon>
        <taxon>Roseomonadaceae</taxon>
        <taxon>Roseomonas</taxon>
    </lineage>
</organism>
<proteinExistence type="inferred from homology"/>
<gene>
    <name evidence="4" type="ORF">E0493_11120</name>
</gene>
<dbReference type="InterPro" id="IPR036291">
    <property type="entry name" value="NAD(P)-bd_dom_sf"/>
</dbReference>
<reference evidence="4 5" key="1">
    <citation type="submission" date="2019-03" db="EMBL/GenBank/DDBJ databases">
        <title>Roseomonas sp. a novel Roseomonas species isolated from Sea whip Gorgonian.</title>
        <authorList>
            <person name="Li F."/>
            <person name="Pan X."/>
            <person name="Huang S."/>
            <person name="Li Z."/>
            <person name="Meng B."/>
        </authorList>
    </citation>
    <scope>NUCLEOTIDE SEQUENCE [LARGE SCALE GENOMIC DNA]</scope>
    <source>
        <strain evidence="4 5">M0104</strain>
    </source>
</reference>
<evidence type="ECO:0000313" key="4">
    <source>
        <dbReference type="EMBL" id="MXP63897.1"/>
    </source>
</evidence>
<dbReference type="EMBL" id="SNVJ01000008">
    <property type="protein sequence ID" value="MXP63897.1"/>
    <property type="molecule type" value="Genomic_DNA"/>
</dbReference>
<dbReference type="AlphaFoldDB" id="A0A845BEY6"/>
<dbReference type="SUPFAM" id="SSF51735">
    <property type="entry name" value="NAD(P)-binding Rossmann-fold domains"/>
    <property type="match status" value="1"/>
</dbReference>
<evidence type="ECO:0000259" key="3">
    <source>
        <dbReference type="Pfam" id="PF02719"/>
    </source>
</evidence>
<keyword evidence="5" id="KW-1185">Reference proteome</keyword>
<feature type="compositionally biased region" description="Polar residues" evidence="2">
    <location>
        <begin position="1"/>
        <end position="12"/>
    </location>
</feature>
<evidence type="ECO:0000256" key="2">
    <source>
        <dbReference type="SAM" id="MobiDB-lite"/>
    </source>
</evidence>
<accession>A0A845BEY6</accession>
<dbReference type="PANTHER" id="PTHR43318">
    <property type="entry name" value="UDP-N-ACETYLGLUCOSAMINE 4,6-DEHYDRATASE"/>
    <property type="match status" value="1"/>
</dbReference>
<dbReference type="PANTHER" id="PTHR43318:SF1">
    <property type="entry name" value="POLYSACCHARIDE BIOSYNTHESIS PROTEIN EPSC-RELATED"/>
    <property type="match status" value="1"/>
</dbReference>
<comment type="caution">
    <text evidence="4">The sequence shown here is derived from an EMBL/GenBank/DDBJ whole genome shotgun (WGS) entry which is preliminary data.</text>
</comment>